<protein>
    <submittedName>
        <fullName evidence="4">Isochorismatase family protein</fullName>
    </submittedName>
</protein>
<dbReference type="PANTHER" id="PTHR43540:SF9">
    <property type="entry name" value="FAMILY HYDROLASE, PUTATIVE (AFU_ORTHOLOGUE AFUA_2G08700)-RELATED"/>
    <property type="match status" value="1"/>
</dbReference>
<accession>B4VM95</accession>
<keyword evidence="2" id="KW-0812">Transmembrane</keyword>
<dbReference type="CDD" id="cd00431">
    <property type="entry name" value="cysteine_hydrolases"/>
    <property type="match status" value="1"/>
</dbReference>
<dbReference type="EMBL" id="DS989845">
    <property type="protein sequence ID" value="EDX76920.1"/>
    <property type="molecule type" value="Genomic_DNA"/>
</dbReference>
<keyword evidence="2" id="KW-0472">Membrane</keyword>
<evidence type="ECO:0000256" key="1">
    <source>
        <dbReference type="ARBA" id="ARBA00022801"/>
    </source>
</evidence>
<feature type="domain" description="Isochorismatase-like" evidence="3">
    <location>
        <begin position="93"/>
        <end position="290"/>
    </location>
</feature>
<sequence length="299" mass="32695">MVCPLAKRDRIRNALLIAFFYFGLCLVSRAILSTIIGMSIITAMNQPLRTLGVAPNAWGVNDAIADLTRPSLTPHPITLTTETKSLRLDLVKSAILIIDMQNDFCHPDGWLAHIGVDVTPARSPIASLTSLLPQLRDVNVPVIWVNWGNRPDLLNISAGLRHVYDPTGAGIGLGDPLPKNGAKVLTKDSWAAAIVDGLNHEPEDIYIDKYRMSGFWDTALDSILRNMGKTTLFFAGVNIDQCVMATLQDANFLGYDCVLLKDCAATTSPDYCFKATIYNVNQCFGFTSDSQLLIKALKA</sequence>
<feature type="transmembrane region" description="Helical" evidence="2">
    <location>
        <begin position="14"/>
        <end position="41"/>
    </location>
</feature>
<dbReference type="SUPFAM" id="SSF52499">
    <property type="entry name" value="Isochorismatase-like hydrolases"/>
    <property type="match status" value="1"/>
</dbReference>
<dbReference type="PANTHER" id="PTHR43540">
    <property type="entry name" value="PEROXYUREIDOACRYLATE/UREIDOACRYLATE AMIDOHYDROLASE-RELATED"/>
    <property type="match status" value="1"/>
</dbReference>
<dbReference type="Proteomes" id="UP000003835">
    <property type="component" value="Unassembled WGS sequence"/>
</dbReference>
<evidence type="ECO:0000256" key="2">
    <source>
        <dbReference type="SAM" id="Phobius"/>
    </source>
</evidence>
<evidence type="ECO:0000313" key="4">
    <source>
        <dbReference type="EMBL" id="EDX76920.1"/>
    </source>
</evidence>
<evidence type="ECO:0000259" key="3">
    <source>
        <dbReference type="Pfam" id="PF00857"/>
    </source>
</evidence>
<dbReference type="GO" id="GO:0016787">
    <property type="term" value="F:hydrolase activity"/>
    <property type="evidence" value="ECO:0007669"/>
    <property type="project" value="UniProtKB-KW"/>
</dbReference>
<organism evidence="4 5">
    <name type="scientific">Coleofasciculus chthonoplastes PCC 7420</name>
    <dbReference type="NCBI Taxonomy" id="118168"/>
    <lineage>
        <taxon>Bacteria</taxon>
        <taxon>Bacillati</taxon>
        <taxon>Cyanobacteriota</taxon>
        <taxon>Cyanophyceae</taxon>
        <taxon>Coleofasciculales</taxon>
        <taxon>Coleofasciculaceae</taxon>
        <taxon>Coleofasciculus</taxon>
    </lineage>
</organism>
<dbReference type="InterPro" id="IPR050272">
    <property type="entry name" value="Isochorismatase-like_hydrls"/>
</dbReference>
<keyword evidence="5" id="KW-1185">Reference proteome</keyword>
<name>B4VM95_9CYAN</name>
<dbReference type="STRING" id="118168.MC7420_1923"/>
<keyword evidence="2" id="KW-1133">Transmembrane helix</keyword>
<dbReference type="InterPro" id="IPR000868">
    <property type="entry name" value="Isochorismatase-like_dom"/>
</dbReference>
<dbReference type="Pfam" id="PF00857">
    <property type="entry name" value="Isochorismatase"/>
    <property type="match status" value="1"/>
</dbReference>
<gene>
    <name evidence="4" type="ORF">MC7420_1923</name>
</gene>
<dbReference type="Gene3D" id="3.40.50.850">
    <property type="entry name" value="Isochorismatase-like"/>
    <property type="match status" value="1"/>
</dbReference>
<dbReference type="InterPro" id="IPR036380">
    <property type="entry name" value="Isochorismatase-like_sf"/>
</dbReference>
<keyword evidence="1" id="KW-0378">Hydrolase</keyword>
<reference evidence="4 5" key="1">
    <citation type="submission" date="2008-07" db="EMBL/GenBank/DDBJ databases">
        <authorList>
            <person name="Tandeau de Marsac N."/>
            <person name="Ferriera S."/>
            <person name="Johnson J."/>
            <person name="Kravitz S."/>
            <person name="Beeson K."/>
            <person name="Sutton G."/>
            <person name="Rogers Y.-H."/>
            <person name="Friedman R."/>
            <person name="Frazier M."/>
            <person name="Venter J.C."/>
        </authorList>
    </citation>
    <scope>NUCLEOTIDE SEQUENCE [LARGE SCALE GENOMIC DNA]</scope>
    <source>
        <strain evidence="4 5">PCC 7420</strain>
    </source>
</reference>
<proteinExistence type="predicted"/>
<evidence type="ECO:0000313" key="5">
    <source>
        <dbReference type="Proteomes" id="UP000003835"/>
    </source>
</evidence>
<dbReference type="HOGENOM" id="CLU_068979_0_0_3"/>
<dbReference type="eggNOG" id="COG1335">
    <property type="taxonomic scope" value="Bacteria"/>
</dbReference>
<dbReference type="AlphaFoldDB" id="B4VM95"/>